<dbReference type="Gene3D" id="3.30.420.40">
    <property type="match status" value="2"/>
</dbReference>
<evidence type="ECO:0000313" key="2">
    <source>
        <dbReference type="Proteomes" id="UP000621859"/>
    </source>
</evidence>
<reference evidence="2" key="1">
    <citation type="journal article" date="2019" name="Int. J. Syst. Evol. Microbiol.">
        <title>The Global Catalogue of Microorganisms (GCM) 10K type strain sequencing project: providing services to taxonomists for standard genome sequencing and annotation.</title>
        <authorList>
            <consortium name="The Broad Institute Genomics Platform"/>
            <consortium name="The Broad Institute Genome Sequencing Center for Infectious Disease"/>
            <person name="Wu L."/>
            <person name="Ma J."/>
        </authorList>
    </citation>
    <scope>NUCLEOTIDE SEQUENCE [LARGE SCALE GENOMIC DNA]</scope>
    <source>
        <strain evidence="2">CGMCC 1.8860</strain>
    </source>
</reference>
<accession>A0ABQ2PGQ4</accession>
<comment type="caution">
    <text evidence="1">The sequence shown here is derived from an EMBL/GenBank/DDBJ whole genome shotgun (WGS) entry which is preliminary data.</text>
</comment>
<dbReference type="SUPFAM" id="SSF53067">
    <property type="entry name" value="Actin-like ATPase domain"/>
    <property type="match status" value="1"/>
</dbReference>
<sequence>MSSILAFDIGGTQIKYGLVWPDGRVSHVQTVPTPAAQGGPFVLDHVCALAAPLVREATPIGIAFSTLGLVAPETGTILGAAEAIPDYPGCSPKIVLERAFGLRVTVENDVNCVALAEGWTGAGQGCAHFIALTVGTGIGGGIVINNSLYRGARAAAGEWGYMRIDGKVWERHASTAALIRAIEAATGEGDWRGERIMATYDAGDAVVCAVIAQWRHLLATGIANLIYAFNPQRVIVGGGISARGARFRQELSQSIDDVLEEDFRGTTEICLASAGNHAGMIGAARNWWLSSSPA</sequence>
<dbReference type="RefSeq" id="WP_188687998.1">
    <property type="nucleotide sequence ID" value="NZ_BMLY01000001.1"/>
</dbReference>
<name>A0ABQ2PGQ4_9NEIS</name>
<evidence type="ECO:0000313" key="1">
    <source>
        <dbReference type="EMBL" id="GGP24483.1"/>
    </source>
</evidence>
<organism evidence="1 2">
    <name type="scientific">Silvimonas amylolytica</name>
    <dbReference type="NCBI Taxonomy" id="449663"/>
    <lineage>
        <taxon>Bacteria</taxon>
        <taxon>Pseudomonadati</taxon>
        <taxon>Pseudomonadota</taxon>
        <taxon>Betaproteobacteria</taxon>
        <taxon>Neisseriales</taxon>
        <taxon>Chitinibacteraceae</taxon>
        <taxon>Silvimonas</taxon>
    </lineage>
</organism>
<proteinExistence type="predicted"/>
<keyword evidence="2" id="KW-1185">Reference proteome</keyword>
<dbReference type="CDD" id="cd24068">
    <property type="entry name" value="ASKHA_NBD_ROK_FnNanK-like"/>
    <property type="match status" value="1"/>
</dbReference>
<dbReference type="Pfam" id="PF00480">
    <property type="entry name" value="ROK"/>
    <property type="match status" value="1"/>
</dbReference>
<protein>
    <submittedName>
        <fullName evidence="1">Sugar kinase</fullName>
    </submittedName>
</protein>
<gene>
    <name evidence="1" type="ORF">GCM10010971_03020</name>
</gene>
<keyword evidence="1" id="KW-0808">Transferase</keyword>
<dbReference type="PANTHER" id="PTHR18964">
    <property type="entry name" value="ROK (REPRESSOR, ORF, KINASE) FAMILY"/>
    <property type="match status" value="1"/>
</dbReference>
<dbReference type="InterPro" id="IPR000600">
    <property type="entry name" value="ROK"/>
</dbReference>
<dbReference type="EMBL" id="BMLY01000001">
    <property type="protein sequence ID" value="GGP24483.1"/>
    <property type="molecule type" value="Genomic_DNA"/>
</dbReference>
<keyword evidence="1" id="KW-0418">Kinase</keyword>
<dbReference type="GO" id="GO:0016301">
    <property type="term" value="F:kinase activity"/>
    <property type="evidence" value="ECO:0007669"/>
    <property type="project" value="UniProtKB-KW"/>
</dbReference>
<dbReference type="InterPro" id="IPR043129">
    <property type="entry name" value="ATPase_NBD"/>
</dbReference>
<dbReference type="Proteomes" id="UP000621859">
    <property type="component" value="Unassembled WGS sequence"/>
</dbReference>
<dbReference type="PANTHER" id="PTHR18964:SF165">
    <property type="entry name" value="BETA-GLUCOSIDE KINASE"/>
    <property type="match status" value="1"/>
</dbReference>